<organism evidence="1">
    <name type="scientific">marine metagenome</name>
    <dbReference type="NCBI Taxonomy" id="408172"/>
    <lineage>
        <taxon>unclassified sequences</taxon>
        <taxon>metagenomes</taxon>
        <taxon>ecological metagenomes</taxon>
    </lineage>
</organism>
<name>A0A381V0K4_9ZZZZ</name>
<protein>
    <recommendedName>
        <fullName evidence="2">SnoaL-like domain-containing protein</fullName>
    </recommendedName>
</protein>
<proteinExistence type="predicted"/>
<accession>A0A381V0K4</accession>
<sequence>MNEITLIADNLVKIENIIKIYLDLLYKGDIDLIESVFLQEATVSSVSDGKIISINMDGFRKRIATRQSPESVGETRHDKIIMIDISSPTTAIAKVQCMILKNYYTDYLTFIKVRGKWGIISKVFHMSHSGWT</sequence>
<dbReference type="SUPFAM" id="SSF54427">
    <property type="entry name" value="NTF2-like"/>
    <property type="match status" value="1"/>
</dbReference>
<dbReference type="EMBL" id="UINC01007543">
    <property type="protein sequence ID" value="SVA33919.1"/>
    <property type="molecule type" value="Genomic_DNA"/>
</dbReference>
<reference evidence="1" key="1">
    <citation type="submission" date="2018-05" db="EMBL/GenBank/DDBJ databases">
        <authorList>
            <person name="Lanie J.A."/>
            <person name="Ng W.-L."/>
            <person name="Kazmierczak K.M."/>
            <person name="Andrzejewski T.M."/>
            <person name="Davidsen T.M."/>
            <person name="Wayne K.J."/>
            <person name="Tettelin H."/>
            <person name="Glass J.I."/>
            <person name="Rusch D."/>
            <person name="Podicherti R."/>
            <person name="Tsui H.-C.T."/>
            <person name="Winkler M.E."/>
        </authorList>
    </citation>
    <scope>NUCLEOTIDE SEQUENCE</scope>
</reference>
<dbReference type="Gene3D" id="3.10.450.50">
    <property type="match status" value="1"/>
</dbReference>
<evidence type="ECO:0008006" key="2">
    <source>
        <dbReference type="Google" id="ProtNLM"/>
    </source>
</evidence>
<dbReference type="Pfam" id="PF12893">
    <property type="entry name" value="Lumazine_bd_2"/>
    <property type="match status" value="1"/>
</dbReference>
<dbReference type="InterPro" id="IPR039437">
    <property type="entry name" value="FrzH/put_lumazine-bd"/>
</dbReference>
<dbReference type="AlphaFoldDB" id="A0A381V0K4"/>
<gene>
    <name evidence="1" type="ORF">METZ01_LOCUS86773</name>
</gene>
<evidence type="ECO:0000313" key="1">
    <source>
        <dbReference type="EMBL" id="SVA33919.1"/>
    </source>
</evidence>
<dbReference type="InterPro" id="IPR032710">
    <property type="entry name" value="NTF2-like_dom_sf"/>
</dbReference>